<keyword evidence="1" id="KW-0812">Transmembrane</keyword>
<proteinExistence type="predicted"/>
<reference evidence="1" key="1">
    <citation type="submission" date="2011-09" db="EMBL/GenBank/DDBJ databases">
        <title>The permanent draft genome of Mucilaginibacter paludis DSM 18603.</title>
        <authorList>
            <consortium name="US DOE Joint Genome Institute (JGI-PGF)"/>
            <person name="Lucas S."/>
            <person name="Han J."/>
            <person name="Lapidus A."/>
            <person name="Bruce D."/>
            <person name="Goodwin L."/>
            <person name="Pitluck S."/>
            <person name="Peters L."/>
            <person name="Kyrpides N."/>
            <person name="Mavromatis K."/>
            <person name="Ivanova N."/>
            <person name="Mikhailova N."/>
            <person name="Held B."/>
            <person name="Detter J.C."/>
            <person name="Tapia R."/>
            <person name="Han C."/>
            <person name="Land M."/>
            <person name="Hauser L."/>
            <person name="Markowitz V."/>
            <person name="Cheng J.-F."/>
            <person name="Hugenholtz P."/>
            <person name="Woyke T."/>
            <person name="Wu D."/>
            <person name="Tindall B."/>
            <person name="Brambilla E."/>
            <person name="Klenk H.-P."/>
            <person name="Eisen J.A."/>
        </authorList>
    </citation>
    <scope>NUCLEOTIDE SEQUENCE [LARGE SCALE GENOMIC DNA]</scope>
    <source>
        <strain evidence="1">DSM 18603</strain>
    </source>
</reference>
<accession>H1Y4W4</accession>
<dbReference type="Pfam" id="PF10670">
    <property type="entry name" value="DUF4198"/>
    <property type="match status" value="1"/>
</dbReference>
<name>H1Y4W4_9SPHI</name>
<protein>
    <submittedName>
        <fullName evidence="1">Nickel transport complex protein, NikM subunit, transmembrane</fullName>
    </submittedName>
</protein>
<evidence type="ECO:0000313" key="2">
    <source>
        <dbReference type="Proteomes" id="UP000002774"/>
    </source>
</evidence>
<dbReference type="InterPro" id="IPR019613">
    <property type="entry name" value="DUF4198"/>
</dbReference>
<dbReference type="eggNOG" id="COG5266">
    <property type="taxonomic scope" value="Bacteria"/>
</dbReference>
<gene>
    <name evidence="1" type="ORF">Mucpa_4201</name>
</gene>
<organism evidence="1 2">
    <name type="scientific">Mucilaginibacter paludis DSM 18603</name>
    <dbReference type="NCBI Taxonomy" id="714943"/>
    <lineage>
        <taxon>Bacteria</taxon>
        <taxon>Pseudomonadati</taxon>
        <taxon>Bacteroidota</taxon>
        <taxon>Sphingobacteriia</taxon>
        <taxon>Sphingobacteriales</taxon>
        <taxon>Sphingobacteriaceae</taxon>
        <taxon>Mucilaginibacter</taxon>
    </lineage>
</organism>
<evidence type="ECO:0000313" key="1">
    <source>
        <dbReference type="EMBL" id="EHQ28292.1"/>
    </source>
</evidence>
<dbReference type="EMBL" id="CM001403">
    <property type="protein sequence ID" value="EHQ28292.1"/>
    <property type="molecule type" value="Genomic_DNA"/>
</dbReference>
<sequence>MQAEDYFLLPETFMLHKGETINVHQFAGQGFEKDNEYPYQPSRTGELMLYEGKQKIDLTANVKDSTASAFGHQLKNSGLAMIAMTRKPIDTEIDKTALIAELDSVGGAKIYDKVNKAGQSKFRIRFTCYMKTLFTIDKTEGNLFNKELGHTLEIILQQNPYQLNYGDDMNATVKFKGKGLAGAEIDVIIKTAAGTTYPQKLTTDDTGNVYFKLSREGIYLLRLISIQQSVNKDIDFDKWGATCTFAFKNTGTLPSTYKEFGLGNKH</sequence>
<keyword evidence="1" id="KW-0472">Membrane</keyword>
<dbReference type="HOGENOM" id="CLU_1045157_0_0_10"/>
<dbReference type="Proteomes" id="UP000002774">
    <property type="component" value="Chromosome"/>
</dbReference>
<dbReference type="AlphaFoldDB" id="H1Y4W4"/>
<dbReference type="STRING" id="714943.Mucpa_4201"/>
<keyword evidence="2" id="KW-1185">Reference proteome</keyword>